<dbReference type="EMBL" id="CAEY01000381">
    <property type="status" value="NOT_ANNOTATED_CDS"/>
    <property type="molecule type" value="Genomic_DNA"/>
</dbReference>
<dbReference type="HOGENOM" id="CLU_2052589_0_0_1"/>
<dbReference type="AlphaFoldDB" id="T1KQT9"/>
<evidence type="ECO:0000313" key="2">
    <source>
        <dbReference type="EnsemblMetazoa" id="tetur18g01140.1"/>
    </source>
</evidence>
<organism evidence="2 3">
    <name type="scientific">Tetranychus urticae</name>
    <name type="common">Two-spotted spider mite</name>
    <dbReference type="NCBI Taxonomy" id="32264"/>
    <lineage>
        <taxon>Eukaryota</taxon>
        <taxon>Metazoa</taxon>
        <taxon>Ecdysozoa</taxon>
        <taxon>Arthropoda</taxon>
        <taxon>Chelicerata</taxon>
        <taxon>Arachnida</taxon>
        <taxon>Acari</taxon>
        <taxon>Acariformes</taxon>
        <taxon>Trombidiformes</taxon>
        <taxon>Prostigmata</taxon>
        <taxon>Eleutherengona</taxon>
        <taxon>Raphignathae</taxon>
        <taxon>Tetranychoidea</taxon>
        <taxon>Tetranychidae</taxon>
        <taxon>Tetranychus</taxon>
    </lineage>
</organism>
<sequence length="120" mass="14095">MTYFAVAHKCLQTDDEEEAGLLEQLKSKICDNISMYAQKYHDEFQNFLPIFVQSVWTLLSTTAKYDIIVSNSVRFISTVVDRPQYSKLFEHPNVLDSFWTKVIIPNMQFRDSHSRKDVPR</sequence>
<dbReference type="GO" id="GO:0006611">
    <property type="term" value="P:protein export from nucleus"/>
    <property type="evidence" value="ECO:0007669"/>
    <property type="project" value="TreeGrafter"/>
</dbReference>
<reference evidence="3" key="1">
    <citation type="submission" date="2011-08" db="EMBL/GenBank/DDBJ databases">
        <authorList>
            <person name="Rombauts S."/>
        </authorList>
    </citation>
    <scope>NUCLEOTIDE SEQUENCE</scope>
    <source>
        <strain evidence="3">London</strain>
    </source>
</reference>
<dbReference type="STRING" id="32264.T1KQT9"/>
<dbReference type="GO" id="GO:0005829">
    <property type="term" value="C:cytosol"/>
    <property type="evidence" value="ECO:0007669"/>
    <property type="project" value="TreeGrafter"/>
</dbReference>
<evidence type="ECO:0000259" key="1">
    <source>
        <dbReference type="Pfam" id="PF08506"/>
    </source>
</evidence>
<dbReference type="InterPro" id="IPR016024">
    <property type="entry name" value="ARM-type_fold"/>
</dbReference>
<feature type="domain" description="Exportin-2 central" evidence="1">
    <location>
        <begin position="2"/>
        <end position="112"/>
    </location>
</feature>
<dbReference type="Pfam" id="PF08506">
    <property type="entry name" value="Cse1"/>
    <property type="match status" value="1"/>
</dbReference>
<dbReference type="InterPro" id="IPR011989">
    <property type="entry name" value="ARM-like"/>
</dbReference>
<keyword evidence="3" id="KW-1185">Reference proteome</keyword>
<dbReference type="GO" id="GO:0005049">
    <property type="term" value="F:nuclear export signal receptor activity"/>
    <property type="evidence" value="ECO:0007669"/>
    <property type="project" value="TreeGrafter"/>
</dbReference>
<dbReference type="InterPro" id="IPR013713">
    <property type="entry name" value="XPO2_central"/>
</dbReference>
<dbReference type="PANTHER" id="PTHR10997:SF8">
    <property type="entry name" value="EXPORTIN-2"/>
    <property type="match status" value="1"/>
</dbReference>
<name>T1KQT9_TETUR</name>
<dbReference type="GO" id="GO:0005635">
    <property type="term" value="C:nuclear envelope"/>
    <property type="evidence" value="ECO:0007669"/>
    <property type="project" value="TreeGrafter"/>
</dbReference>
<proteinExistence type="predicted"/>
<dbReference type="PANTHER" id="PTHR10997">
    <property type="entry name" value="IMPORTIN-7, 8, 11"/>
    <property type="match status" value="1"/>
</dbReference>
<evidence type="ECO:0000313" key="3">
    <source>
        <dbReference type="Proteomes" id="UP000015104"/>
    </source>
</evidence>
<dbReference type="EnsemblMetazoa" id="tetur18g01140.1">
    <property type="protein sequence ID" value="tetur18g01140.1"/>
    <property type="gene ID" value="tetur18g01140"/>
</dbReference>
<accession>T1KQT9</accession>
<dbReference type="SUPFAM" id="SSF48371">
    <property type="entry name" value="ARM repeat"/>
    <property type="match status" value="1"/>
</dbReference>
<dbReference type="Proteomes" id="UP000015104">
    <property type="component" value="Unassembled WGS sequence"/>
</dbReference>
<dbReference type="eggNOG" id="KOG1992">
    <property type="taxonomic scope" value="Eukaryota"/>
</dbReference>
<protein>
    <recommendedName>
        <fullName evidence="1">Exportin-2 central domain-containing protein</fullName>
    </recommendedName>
</protein>
<dbReference type="GO" id="GO:0006606">
    <property type="term" value="P:protein import into nucleus"/>
    <property type="evidence" value="ECO:0007669"/>
    <property type="project" value="TreeGrafter"/>
</dbReference>
<dbReference type="Gene3D" id="1.25.10.10">
    <property type="entry name" value="Leucine-rich Repeat Variant"/>
    <property type="match status" value="1"/>
</dbReference>
<reference evidence="2" key="2">
    <citation type="submission" date="2015-06" db="UniProtKB">
        <authorList>
            <consortium name="EnsemblMetazoa"/>
        </authorList>
    </citation>
    <scope>IDENTIFICATION</scope>
</reference>